<dbReference type="EMBL" id="MU001682">
    <property type="protein sequence ID" value="KAF2456619.1"/>
    <property type="molecule type" value="Genomic_DNA"/>
</dbReference>
<reference evidence="1" key="1">
    <citation type="journal article" date="2020" name="Stud. Mycol.">
        <title>101 Dothideomycetes genomes: a test case for predicting lifestyles and emergence of pathogens.</title>
        <authorList>
            <person name="Haridas S."/>
            <person name="Albert R."/>
            <person name="Binder M."/>
            <person name="Bloem J."/>
            <person name="Labutti K."/>
            <person name="Salamov A."/>
            <person name="Andreopoulos B."/>
            <person name="Baker S."/>
            <person name="Barry K."/>
            <person name="Bills G."/>
            <person name="Bluhm B."/>
            <person name="Cannon C."/>
            <person name="Castanera R."/>
            <person name="Culley D."/>
            <person name="Daum C."/>
            <person name="Ezra D."/>
            <person name="Gonzalez J."/>
            <person name="Henrissat B."/>
            <person name="Kuo A."/>
            <person name="Liang C."/>
            <person name="Lipzen A."/>
            <person name="Lutzoni F."/>
            <person name="Magnuson J."/>
            <person name="Mondo S."/>
            <person name="Nolan M."/>
            <person name="Ohm R."/>
            <person name="Pangilinan J."/>
            <person name="Park H.-J."/>
            <person name="Ramirez L."/>
            <person name="Alfaro M."/>
            <person name="Sun H."/>
            <person name="Tritt A."/>
            <person name="Yoshinaga Y."/>
            <person name="Zwiers L.-H."/>
            <person name="Turgeon B."/>
            <person name="Goodwin S."/>
            <person name="Spatafora J."/>
            <person name="Crous P."/>
            <person name="Grigoriev I."/>
        </authorList>
    </citation>
    <scope>NUCLEOTIDE SEQUENCE</scope>
    <source>
        <strain evidence="1">ATCC 16933</strain>
    </source>
</reference>
<name>A0A6A6NY38_9PEZI</name>
<organism evidence="1 2">
    <name type="scientific">Lineolata rhizophorae</name>
    <dbReference type="NCBI Taxonomy" id="578093"/>
    <lineage>
        <taxon>Eukaryota</taxon>
        <taxon>Fungi</taxon>
        <taxon>Dikarya</taxon>
        <taxon>Ascomycota</taxon>
        <taxon>Pezizomycotina</taxon>
        <taxon>Dothideomycetes</taxon>
        <taxon>Dothideomycetes incertae sedis</taxon>
        <taxon>Lineolatales</taxon>
        <taxon>Lineolataceae</taxon>
        <taxon>Lineolata</taxon>
    </lineage>
</organism>
<keyword evidence="2" id="KW-1185">Reference proteome</keyword>
<protein>
    <submittedName>
        <fullName evidence="1">Uncharacterized protein</fullName>
    </submittedName>
</protein>
<accession>A0A6A6NY38</accession>
<evidence type="ECO:0000313" key="2">
    <source>
        <dbReference type="Proteomes" id="UP000799766"/>
    </source>
</evidence>
<dbReference type="AlphaFoldDB" id="A0A6A6NY38"/>
<dbReference type="Proteomes" id="UP000799766">
    <property type="component" value="Unassembled WGS sequence"/>
</dbReference>
<gene>
    <name evidence="1" type="ORF">BDY21DRAFT_39404</name>
</gene>
<evidence type="ECO:0000313" key="1">
    <source>
        <dbReference type="EMBL" id="KAF2456619.1"/>
    </source>
</evidence>
<proteinExistence type="predicted"/>
<sequence length="182" mass="23109">MLQLCIFGCPWEWDNDERHHMSRGHSYRRCRSRYCPYEFNTDFYCRLRFHRTHLWLHHHHLDLHHHHRHSHRCFCTWCSIWRSWDSQFLDHLIFRHVDAVHLWHTVHNYFLHREGSQETYITYLILVLTRHVSGHRHWHYHRSTNRELVIQLEYISRVPEGRLTYHHHHHHLRRWQVPNVYF</sequence>